<sequence>MSPSSNLVGALPPPLAVPVTGKSHVKRWGEGGDEGWSTGLWMKPKDGSVMGGDDDDGYRFYGQKGTWFRGKQNGRRLVKEREVDGCCFSGEDGVEA</sequence>
<reference evidence="1 2" key="1">
    <citation type="journal article" date="2024" name="G3 (Bethesda)">
        <title>Genome assembly of Hibiscus sabdariffa L. provides insights into metabolisms of medicinal natural products.</title>
        <authorList>
            <person name="Kim T."/>
        </authorList>
    </citation>
    <scope>NUCLEOTIDE SEQUENCE [LARGE SCALE GENOMIC DNA]</scope>
    <source>
        <strain evidence="1">TK-2024</strain>
        <tissue evidence="1">Old leaves</tissue>
    </source>
</reference>
<evidence type="ECO:0000313" key="2">
    <source>
        <dbReference type="Proteomes" id="UP001396334"/>
    </source>
</evidence>
<dbReference type="EMBL" id="JBBPBN010000006">
    <property type="protein sequence ID" value="KAK9035200.1"/>
    <property type="molecule type" value="Genomic_DNA"/>
</dbReference>
<dbReference type="Proteomes" id="UP001396334">
    <property type="component" value="Unassembled WGS sequence"/>
</dbReference>
<gene>
    <name evidence="1" type="ORF">V6N11_077248</name>
</gene>
<organism evidence="1 2">
    <name type="scientific">Hibiscus sabdariffa</name>
    <name type="common">roselle</name>
    <dbReference type="NCBI Taxonomy" id="183260"/>
    <lineage>
        <taxon>Eukaryota</taxon>
        <taxon>Viridiplantae</taxon>
        <taxon>Streptophyta</taxon>
        <taxon>Embryophyta</taxon>
        <taxon>Tracheophyta</taxon>
        <taxon>Spermatophyta</taxon>
        <taxon>Magnoliopsida</taxon>
        <taxon>eudicotyledons</taxon>
        <taxon>Gunneridae</taxon>
        <taxon>Pentapetalae</taxon>
        <taxon>rosids</taxon>
        <taxon>malvids</taxon>
        <taxon>Malvales</taxon>
        <taxon>Malvaceae</taxon>
        <taxon>Malvoideae</taxon>
        <taxon>Hibiscus</taxon>
    </lineage>
</organism>
<proteinExistence type="predicted"/>
<name>A0ABR2TCJ1_9ROSI</name>
<accession>A0ABR2TCJ1</accession>
<evidence type="ECO:0000313" key="1">
    <source>
        <dbReference type="EMBL" id="KAK9035200.1"/>
    </source>
</evidence>
<protein>
    <submittedName>
        <fullName evidence="1">Uncharacterized protein</fullName>
    </submittedName>
</protein>
<comment type="caution">
    <text evidence="1">The sequence shown here is derived from an EMBL/GenBank/DDBJ whole genome shotgun (WGS) entry which is preliminary data.</text>
</comment>
<keyword evidence="2" id="KW-1185">Reference proteome</keyword>